<name>A0A0E9QPN5_ANGAN</name>
<dbReference type="AlphaFoldDB" id="A0A0E9QPN5"/>
<protein>
    <submittedName>
        <fullName evidence="1">Uncharacterized protein</fullName>
    </submittedName>
</protein>
<reference evidence="1" key="2">
    <citation type="journal article" date="2015" name="Fish Shellfish Immunol.">
        <title>Early steps in the European eel (Anguilla anguilla)-Vibrio vulnificus interaction in the gills: Role of the RtxA13 toxin.</title>
        <authorList>
            <person name="Callol A."/>
            <person name="Pajuelo D."/>
            <person name="Ebbesson L."/>
            <person name="Teles M."/>
            <person name="MacKenzie S."/>
            <person name="Amaro C."/>
        </authorList>
    </citation>
    <scope>NUCLEOTIDE SEQUENCE</scope>
</reference>
<organism evidence="1">
    <name type="scientific">Anguilla anguilla</name>
    <name type="common">European freshwater eel</name>
    <name type="synonym">Muraena anguilla</name>
    <dbReference type="NCBI Taxonomy" id="7936"/>
    <lineage>
        <taxon>Eukaryota</taxon>
        <taxon>Metazoa</taxon>
        <taxon>Chordata</taxon>
        <taxon>Craniata</taxon>
        <taxon>Vertebrata</taxon>
        <taxon>Euteleostomi</taxon>
        <taxon>Actinopterygii</taxon>
        <taxon>Neopterygii</taxon>
        <taxon>Teleostei</taxon>
        <taxon>Anguilliformes</taxon>
        <taxon>Anguillidae</taxon>
        <taxon>Anguilla</taxon>
    </lineage>
</organism>
<reference evidence="1" key="1">
    <citation type="submission" date="2014-11" db="EMBL/GenBank/DDBJ databases">
        <authorList>
            <person name="Amaro Gonzalez C."/>
        </authorList>
    </citation>
    <scope>NUCLEOTIDE SEQUENCE</scope>
</reference>
<proteinExistence type="predicted"/>
<sequence length="61" mass="7183">MYAVARNPHNFHKPAVTFFFTIAQAGNFSSIFRAFNYQTFVNRDAQFHSLSMTFNVFLLDW</sequence>
<evidence type="ECO:0000313" key="1">
    <source>
        <dbReference type="EMBL" id="JAH18138.1"/>
    </source>
</evidence>
<dbReference type="EMBL" id="GBXM01090439">
    <property type="protein sequence ID" value="JAH18138.1"/>
    <property type="molecule type" value="Transcribed_RNA"/>
</dbReference>
<accession>A0A0E9QPN5</accession>